<reference evidence="4" key="1">
    <citation type="submission" date="2024-07" db="EMBL/GenBank/DDBJ databases">
        <title>Two chromosome-level genome assemblies of Korean endemic species Abeliophyllum distichum and Forsythia ovata (Oleaceae).</title>
        <authorList>
            <person name="Jang H."/>
        </authorList>
    </citation>
    <scope>NUCLEOTIDE SEQUENCE [LARGE SCALE GENOMIC DNA]</scope>
</reference>
<gene>
    <name evidence="3" type="ORF">Adt_20581</name>
</gene>
<name>A0ABD1SWX7_9LAMI</name>
<dbReference type="AlphaFoldDB" id="A0ABD1SWX7"/>
<feature type="region of interest" description="Disordered" evidence="2">
    <location>
        <begin position="449"/>
        <end position="580"/>
    </location>
</feature>
<keyword evidence="4" id="KW-1185">Reference proteome</keyword>
<feature type="coiled-coil region" evidence="1">
    <location>
        <begin position="364"/>
        <end position="408"/>
    </location>
</feature>
<evidence type="ECO:0000313" key="4">
    <source>
        <dbReference type="Proteomes" id="UP001604336"/>
    </source>
</evidence>
<organism evidence="3 4">
    <name type="scientific">Abeliophyllum distichum</name>
    <dbReference type="NCBI Taxonomy" id="126358"/>
    <lineage>
        <taxon>Eukaryota</taxon>
        <taxon>Viridiplantae</taxon>
        <taxon>Streptophyta</taxon>
        <taxon>Embryophyta</taxon>
        <taxon>Tracheophyta</taxon>
        <taxon>Spermatophyta</taxon>
        <taxon>Magnoliopsida</taxon>
        <taxon>eudicotyledons</taxon>
        <taxon>Gunneridae</taxon>
        <taxon>Pentapetalae</taxon>
        <taxon>asterids</taxon>
        <taxon>lamiids</taxon>
        <taxon>Lamiales</taxon>
        <taxon>Oleaceae</taxon>
        <taxon>Forsythieae</taxon>
        <taxon>Abeliophyllum</taxon>
    </lineage>
</organism>
<feature type="compositionally biased region" description="Basic and acidic residues" evidence="2">
    <location>
        <begin position="539"/>
        <end position="550"/>
    </location>
</feature>
<sequence>MALLDIRYADYQHACIGTVETTLNAGTVLVTMFPNFNMPIANPQLMSALKIQVQIIGAIPSGLTYGSTLHYQMVYRVQNHSLDFVTPQSTEDAIFLQMETDHPSCTYVPRQIPQNELLKLIPDTWLTSYEQNHQNSKNSQPIQSTTHHFRINSKGQVEIMFKRDPTQKKLPCFPTQHAFTKAEDNIPIYAFDSDGKLIYVQSHEGHIYWDVCFCKGCTKRTGYDKMIKSSQHKLQKEYEQNSPHVGLLGEPSGKFDYYVTYTPLPRTDDPIVPTGWTDDDDDDDYDDHYQWHKKWDWSNPEPESSPSFISPDGSVNQLSPAEKVLNWQSENAVQQNKLLQKIDQSQQRIEKAFQHQTQALLSPLEACRQRIEEVTSEIMDLLSKRLPFDAQEGELRSLKHQLNFIENSSLIPPSSPFKPTYPQNISQSYGPMYSESSGSLKNFFSPEEWERKLKKPKPPKTQARSRVPPPNLEKQPQLMIKNLERAQKQETTSPPILAITADSSTSDSNPAEDSESSKHSDSAYESSTQPVFMANEAQTSREESNERPTEETEQAEPTVISEDEQSSPPNVMGPSLSAASGSSVKFTLDDIPPIKWRNRFQEMQAWCSAELQKPIMTHTAVIKSFLARLTSFLRDWYDSLGEYRQLQYLNSPTVEQCMNALYWEFCGRQDHLKDIAREEFFKLKCCSYNPKDLDKHFQNAAKRYYLIGGMDDPNIKQNS</sequence>
<protein>
    <submittedName>
        <fullName evidence="3">Reverse transcriptase domain-containing protein</fullName>
    </submittedName>
</protein>
<keyword evidence="3" id="KW-0695">RNA-directed DNA polymerase</keyword>
<dbReference type="EMBL" id="JBFOLK010000006">
    <property type="protein sequence ID" value="KAL2504960.1"/>
    <property type="molecule type" value="Genomic_DNA"/>
</dbReference>
<dbReference type="PANTHER" id="PTHR48435:SF1">
    <property type="entry name" value="POLYPROTEIN"/>
    <property type="match status" value="1"/>
</dbReference>
<feature type="compositionally biased region" description="Polar residues" evidence="2">
    <location>
        <begin position="501"/>
        <end position="511"/>
    </location>
</feature>
<evidence type="ECO:0000313" key="3">
    <source>
        <dbReference type="EMBL" id="KAL2504960.1"/>
    </source>
</evidence>
<evidence type="ECO:0000256" key="1">
    <source>
        <dbReference type="SAM" id="Coils"/>
    </source>
</evidence>
<dbReference type="InterPro" id="IPR053098">
    <property type="entry name" value="Petuviruses_polyprotein"/>
</dbReference>
<keyword evidence="3" id="KW-0808">Transferase</keyword>
<dbReference type="GO" id="GO:0003964">
    <property type="term" value="F:RNA-directed DNA polymerase activity"/>
    <property type="evidence" value="ECO:0007669"/>
    <property type="project" value="UniProtKB-KW"/>
</dbReference>
<accession>A0ABD1SWX7</accession>
<keyword evidence="3" id="KW-0548">Nucleotidyltransferase</keyword>
<proteinExistence type="predicted"/>
<evidence type="ECO:0000256" key="2">
    <source>
        <dbReference type="SAM" id="MobiDB-lite"/>
    </source>
</evidence>
<dbReference type="Proteomes" id="UP001604336">
    <property type="component" value="Unassembled WGS sequence"/>
</dbReference>
<keyword evidence="1" id="KW-0175">Coiled coil</keyword>
<dbReference type="PANTHER" id="PTHR48435">
    <property type="entry name" value="POLYPROTEIN"/>
    <property type="match status" value="1"/>
</dbReference>
<comment type="caution">
    <text evidence="3">The sequence shown here is derived from an EMBL/GenBank/DDBJ whole genome shotgun (WGS) entry which is preliminary data.</text>
</comment>